<protein>
    <submittedName>
        <fullName evidence="3">Uncharacterized protein</fullName>
    </submittedName>
</protein>
<keyword evidence="2" id="KW-1133">Transmembrane helix</keyword>
<keyword evidence="2" id="KW-0472">Membrane</keyword>
<reference evidence="3 4" key="1">
    <citation type="submission" date="2018-01" db="EMBL/GenBank/DDBJ databases">
        <title>Complete genome sequence of Flavivirga eckloniae ECD14 isolated from seaweed Ecklonia cava.</title>
        <authorList>
            <person name="Lee J.H."/>
            <person name="Baik K.S."/>
            <person name="Seong C.N."/>
        </authorList>
    </citation>
    <scope>NUCLEOTIDE SEQUENCE [LARGE SCALE GENOMIC DNA]</scope>
    <source>
        <strain evidence="3 4">ECD14</strain>
    </source>
</reference>
<keyword evidence="4" id="KW-1185">Reference proteome</keyword>
<feature type="coiled-coil region" evidence="1">
    <location>
        <begin position="160"/>
        <end position="187"/>
    </location>
</feature>
<dbReference type="Proteomes" id="UP000235826">
    <property type="component" value="Chromosome"/>
</dbReference>
<dbReference type="EMBL" id="CP025791">
    <property type="protein sequence ID" value="AUP80134.1"/>
    <property type="molecule type" value="Genomic_DNA"/>
</dbReference>
<organism evidence="3 4">
    <name type="scientific">Flavivirga eckloniae</name>
    <dbReference type="NCBI Taxonomy" id="1803846"/>
    <lineage>
        <taxon>Bacteria</taxon>
        <taxon>Pseudomonadati</taxon>
        <taxon>Bacteroidota</taxon>
        <taxon>Flavobacteriia</taxon>
        <taxon>Flavobacteriales</taxon>
        <taxon>Flavobacteriaceae</taxon>
        <taxon>Flavivirga</taxon>
    </lineage>
</organism>
<dbReference type="OrthoDB" id="1247025at2"/>
<gene>
    <name evidence="3" type="ORF">C1H87_16035</name>
</gene>
<feature type="transmembrane region" description="Helical" evidence="2">
    <location>
        <begin position="45"/>
        <end position="65"/>
    </location>
</feature>
<evidence type="ECO:0000256" key="2">
    <source>
        <dbReference type="SAM" id="Phobius"/>
    </source>
</evidence>
<dbReference type="RefSeq" id="WP_102756786.1">
    <property type="nucleotide sequence ID" value="NZ_CP025791.1"/>
</dbReference>
<proteinExistence type="predicted"/>
<keyword evidence="1" id="KW-0175">Coiled coil</keyword>
<dbReference type="KEGG" id="fek:C1H87_16035"/>
<evidence type="ECO:0000313" key="4">
    <source>
        <dbReference type="Proteomes" id="UP000235826"/>
    </source>
</evidence>
<name>A0A2K9PSU3_9FLAO</name>
<evidence type="ECO:0000313" key="3">
    <source>
        <dbReference type="EMBL" id="AUP80134.1"/>
    </source>
</evidence>
<keyword evidence="2" id="KW-0812">Transmembrane</keyword>
<dbReference type="AlphaFoldDB" id="A0A2K9PSU3"/>
<sequence>MEPVKFEENIKKKLEKRRLQPSDDAWDKFSKRLDNKRKKKNNKPILWLGLAASIVGILLVIPQFFNNEIIVDDTPKTVVIPEVVEQDKNNTIAVERPTHIENTLDHAQTDRKEVVKKTIKPPVAIKTEFDKKQTTIAQENATKVLKEISDNPIETVLEPLTFEEEKIQAVANQIQKLKDNNAITDEAIDVLLLEAQKEIRLNKLYNDSTGVVDANLLLQDVEADLDQSFRTKVFEALKASYSTVKTAVAHRND</sequence>
<accession>A0A2K9PSU3</accession>
<evidence type="ECO:0000256" key="1">
    <source>
        <dbReference type="SAM" id="Coils"/>
    </source>
</evidence>